<keyword evidence="3" id="KW-1185">Reference proteome</keyword>
<reference evidence="2 3" key="1">
    <citation type="journal article" date="2023" name="Mol. Ecol. Resour.">
        <title>Chromosome-level genome assembly of a triploid poplar Populus alba 'Berolinensis'.</title>
        <authorList>
            <person name="Chen S."/>
            <person name="Yu Y."/>
            <person name="Wang X."/>
            <person name="Wang S."/>
            <person name="Zhang T."/>
            <person name="Zhou Y."/>
            <person name="He R."/>
            <person name="Meng N."/>
            <person name="Wang Y."/>
            <person name="Liu W."/>
            <person name="Liu Z."/>
            <person name="Liu J."/>
            <person name="Guo Q."/>
            <person name="Huang H."/>
            <person name="Sederoff R.R."/>
            <person name="Wang G."/>
            <person name="Qu G."/>
            <person name="Chen S."/>
        </authorList>
    </citation>
    <scope>NUCLEOTIDE SEQUENCE [LARGE SCALE GENOMIC DNA]</scope>
    <source>
        <strain evidence="2">SC-2020</strain>
    </source>
</reference>
<accession>A0AAD6PVT7</accession>
<evidence type="ECO:0000313" key="3">
    <source>
        <dbReference type="Proteomes" id="UP001164929"/>
    </source>
</evidence>
<sequence length="107" mass="12495">MLMLLLVNFVVHMGAWNWYLVVFPQLLFSILDNWSSILLVPFFTDILYSYLNKGKKEKEHDFCVKSMHVSGMICLYSQSDMQLFMIPIISDPFLLLVRSQRSGPKLC</sequence>
<evidence type="ECO:0000256" key="1">
    <source>
        <dbReference type="SAM" id="Phobius"/>
    </source>
</evidence>
<dbReference type="AlphaFoldDB" id="A0AAD6PVT7"/>
<keyword evidence="1" id="KW-0472">Membrane</keyword>
<comment type="caution">
    <text evidence="2">The sequence shown here is derived from an EMBL/GenBank/DDBJ whole genome shotgun (WGS) entry which is preliminary data.</text>
</comment>
<gene>
    <name evidence="2" type="ORF">NC653_036477</name>
</gene>
<dbReference type="EMBL" id="JAQIZT010000016">
    <property type="protein sequence ID" value="KAJ6968510.1"/>
    <property type="molecule type" value="Genomic_DNA"/>
</dbReference>
<keyword evidence="1" id="KW-1133">Transmembrane helix</keyword>
<protein>
    <submittedName>
        <fullName evidence="2">Uncharacterized protein</fullName>
    </submittedName>
</protein>
<organism evidence="2 3">
    <name type="scientific">Populus alba x Populus x berolinensis</name>
    <dbReference type="NCBI Taxonomy" id="444605"/>
    <lineage>
        <taxon>Eukaryota</taxon>
        <taxon>Viridiplantae</taxon>
        <taxon>Streptophyta</taxon>
        <taxon>Embryophyta</taxon>
        <taxon>Tracheophyta</taxon>
        <taxon>Spermatophyta</taxon>
        <taxon>Magnoliopsida</taxon>
        <taxon>eudicotyledons</taxon>
        <taxon>Gunneridae</taxon>
        <taxon>Pentapetalae</taxon>
        <taxon>rosids</taxon>
        <taxon>fabids</taxon>
        <taxon>Malpighiales</taxon>
        <taxon>Salicaceae</taxon>
        <taxon>Saliceae</taxon>
        <taxon>Populus</taxon>
    </lineage>
</organism>
<keyword evidence="1" id="KW-0812">Transmembrane</keyword>
<proteinExistence type="predicted"/>
<evidence type="ECO:0000313" key="2">
    <source>
        <dbReference type="EMBL" id="KAJ6968510.1"/>
    </source>
</evidence>
<feature type="transmembrane region" description="Helical" evidence="1">
    <location>
        <begin position="34"/>
        <end position="51"/>
    </location>
</feature>
<name>A0AAD6PVT7_9ROSI</name>
<dbReference type="Proteomes" id="UP001164929">
    <property type="component" value="Chromosome 16"/>
</dbReference>
<feature type="transmembrane region" description="Helical" evidence="1">
    <location>
        <begin position="5"/>
        <end position="28"/>
    </location>
</feature>